<dbReference type="OrthoDB" id="713485at2"/>
<comment type="caution">
    <text evidence="2">The sequence shown here is derived from an EMBL/GenBank/DDBJ whole genome shotgun (WGS) entry which is preliminary data.</text>
</comment>
<reference evidence="2 3" key="1">
    <citation type="submission" date="2017-09" db="EMBL/GenBank/DDBJ databases">
        <title>The Catabolism of 3,6-Dichlorosalicylic acid is Initiated by the Cytochrome P450 Monooxygenase DsmABC in Rhizorhabdus dicambivorans Ndbn-20.</title>
        <authorList>
            <person name="Na L."/>
        </authorList>
    </citation>
    <scope>NUCLEOTIDE SEQUENCE [LARGE SCALE GENOMIC DNA]</scope>
    <source>
        <strain evidence="2 3">Ndbn-20m</strain>
    </source>
</reference>
<dbReference type="Proteomes" id="UP000218934">
    <property type="component" value="Unassembled WGS sequence"/>
</dbReference>
<feature type="domain" description="Cupin type-2" evidence="1">
    <location>
        <begin position="102"/>
        <end position="166"/>
    </location>
</feature>
<gene>
    <name evidence="2" type="ORF">COO09_14270</name>
</gene>
<keyword evidence="3" id="KW-1185">Reference proteome</keyword>
<accession>A0A2A4FU29</accession>
<dbReference type="Pfam" id="PF07883">
    <property type="entry name" value="Cupin_2"/>
    <property type="match status" value="1"/>
</dbReference>
<organism evidence="2 3">
    <name type="scientific">Rhizorhabdus dicambivorans</name>
    <dbReference type="NCBI Taxonomy" id="1850238"/>
    <lineage>
        <taxon>Bacteria</taxon>
        <taxon>Pseudomonadati</taxon>
        <taxon>Pseudomonadota</taxon>
        <taxon>Alphaproteobacteria</taxon>
        <taxon>Sphingomonadales</taxon>
        <taxon>Sphingomonadaceae</taxon>
        <taxon>Rhizorhabdus</taxon>
    </lineage>
</organism>
<evidence type="ECO:0000259" key="1">
    <source>
        <dbReference type="Pfam" id="PF07883"/>
    </source>
</evidence>
<dbReference type="PANTHER" id="PTHR36156:SF2">
    <property type="entry name" value="CUPIN TYPE-2 DOMAIN-CONTAINING PROTEIN"/>
    <property type="match status" value="1"/>
</dbReference>
<dbReference type="PANTHER" id="PTHR36156">
    <property type="entry name" value="SLR2101 PROTEIN"/>
    <property type="match status" value="1"/>
</dbReference>
<evidence type="ECO:0000313" key="2">
    <source>
        <dbReference type="EMBL" id="PCE41677.1"/>
    </source>
</evidence>
<dbReference type="EMBL" id="NWUF01000013">
    <property type="protein sequence ID" value="PCE41677.1"/>
    <property type="molecule type" value="Genomic_DNA"/>
</dbReference>
<name>A0A2A4FU29_9SPHN</name>
<dbReference type="InterPro" id="IPR047142">
    <property type="entry name" value="OryJ/VirC-like"/>
</dbReference>
<dbReference type="InterPro" id="IPR014710">
    <property type="entry name" value="RmlC-like_jellyroll"/>
</dbReference>
<dbReference type="SUPFAM" id="SSF51182">
    <property type="entry name" value="RmlC-like cupins"/>
    <property type="match status" value="1"/>
</dbReference>
<dbReference type="Gene3D" id="2.60.120.10">
    <property type="entry name" value="Jelly Rolls"/>
    <property type="match status" value="1"/>
</dbReference>
<dbReference type="InterPro" id="IPR011051">
    <property type="entry name" value="RmlC_Cupin_sf"/>
</dbReference>
<dbReference type="AlphaFoldDB" id="A0A2A4FU29"/>
<evidence type="ECO:0000313" key="3">
    <source>
        <dbReference type="Proteomes" id="UP000218934"/>
    </source>
</evidence>
<dbReference type="RefSeq" id="WP_066964466.1">
    <property type="nucleotide sequence ID" value="NZ_CP023449.1"/>
</dbReference>
<dbReference type="InterPro" id="IPR013096">
    <property type="entry name" value="Cupin_2"/>
</dbReference>
<sequence length="171" mass="19018">MMRYITGVDANGKSAVLHRTDSVRTWTWTNSSEEAPHFVERRLVENPATFQPGPHSGALTEVFTTRMNPAGIVEEDPNDYTEAPGLMSLDVPAGVTRWCVASYGPGYQSKMHFTDSIDFDMCIAGEMILILETEEIVLRPGDTAYLPRTPHAWRTETGGTFAFLMISPHPK</sequence>
<protein>
    <submittedName>
        <fullName evidence="2">Cupin domain-containing protein</fullName>
    </submittedName>
</protein>
<dbReference type="KEGG" id="rdi:CMV14_09345"/>
<proteinExistence type="predicted"/>